<evidence type="ECO:0000256" key="4">
    <source>
        <dbReference type="ARBA" id="ARBA00023136"/>
    </source>
</evidence>
<dbReference type="GO" id="GO:0005384">
    <property type="term" value="F:manganese ion transmembrane transporter activity"/>
    <property type="evidence" value="ECO:0007669"/>
    <property type="project" value="InterPro"/>
</dbReference>
<evidence type="ECO:0000313" key="7">
    <source>
        <dbReference type="Proteomes" id="UP000243077"/>
    </source>
</evidence>
<keyword evidence="2 5" id="KW-0812">Transmembrane</keyword>
<keyword evidence="7" id="KW-1185">Reference proteome</keyword>
<feature type="transmembrane region" description="Helical" evidence="5">
    <location>
        <begin position="188"/>
        <end position="208"/>
    </location>
</feature>
<accession>A0A2L2BS16</accession>
<dbReference type="AlphaFoldDB" id="A0A2L2BS16"/>
<protein>
    <submittedName>
        <fullName evidence="6">Membrane protein</fullName>
    </submittedName>
</protein>
<dbReference type="EMBL" id="CP026923">
    <property type="protein sequence ID" value="AVG24474.1"/>
    <property type="molecule type" value="Genomic_DNA"/>
</dbReference>
<feature type="transmembrane region" description="Helical" evidence="5">
    <location>
        <begin position="26"/>
        <end position="49"/>
    </location>
</feature>
<feature type="transmembrane region" description="Helical" evidence="5">
    <location>
        <begin position="215"/>
        <end position="234"/>
    </location>
</feature>
<evidence type="ECO:0000256" key="3">
    <source>
        <dbReference type="ARBA" id="ARBA00022989"/>
    </source>
</evidence>
<keyword evidence="4 5" id="KW-0472">Membrane</keyword>
<keyword evidence="3 5" id="KW-1133">Transmembrane helix</keyword>
<organism evidence="6 7">
    <name type="scientific">Pontimonas salivibrio</name>
    <dbReference type="NCBI Taxonomy" id="1159327"/>
    <lineage>
        <taxon>Bacteria</taxon>
        <taxon>Bacillati</taxon>
        <taxon>Actinomycetota</taxon>
        <taxon>Actinomycetes</taxon>
        <taxon>Micrococcales</taxon>
        <taxon>Microbacteriaceae</taxon>
        <taxon>Pontimonas</taxon>
    </lineage>
</organism>
<gene>
    <name evidence="6" type="ORF">C3B54_111536</name>
</gene>
<name>A0A2L2BS16_9MICO</name>
<evidence type="ECO:0000313" key="6">
    <source>
        <dbReference type="EMBL" id="AVG24474.1"/>
    </source>
</evidence>
<feature type="transmembrane region" description="Helical" evidence="5">
    <location>
        <begin position="55"/>
        <end position="79"/>
    </location>
</feature>
<reference evidence="6 7" key="1">
    <citation type="submission" date="2018-02" db="EMBL/GenBank/DDBJ databases">
        <title>Complete genome of the streamlined marine actinobacterium Pontimonas salivibrio CL-TW6 adapted to coastal planktonic lifestype.</title>
        <authorList>
            <person name="Cho B.C."/>
            <person name="Hardies S.C."/>
            <person name="Jang G.I."/>
            <person name="Hwang C.Y."/>
        </authorList>
    </citation>
    <scope>NUCLEOTIDE SEQUENCE [LARGE SCALE GENOMIC DNA]</scope>
    <source>
        <strain evidence="6 7">CL-TW6</strain>
    </source>
</reference>
<dbReference type="PANTHER" id="PTHR31851">
    <property type="entry name" value="FE(2+)/MN(2+) TRANSPORTER PCL1"/>
    <property type="match status" value="1"/>
</dbReference>
<dbReference type="Proteomes" id="UP000243077">
    <property type="component" value="Chromosome"/>
</dbReference>
<dbReference type="GO" id="GO:0030026">
    <property type="term" value="P:intracellular manganese ion homeostasis"/>
    <property type="evidence" value="ECO:0007669"/>
    <property type="project" value="InterPro"/>
</dbReference>
<dbReference type="Pfam" id="PF01988">
    <property type="entry name" value="VIT1"/>
    <property type="match status" value="1"/>
</dbReference>
<dbReference type="InterPro" id="IPR008217">
    <property type="entry name" value="Ccc1_fam"/>
</dbReference>
<dbReference type="CDD" id="cd02432">
    <property type="entry name" value="Nodulin-21_like_1"/>
    <property type="match status" value="1"/>
</dbReference>
<dbReference type="GO" id="GO:0012505">
    <property type="term" value="C:endomembrane system"/>
    <property type="evidence" value="ECO:0007669"/>
    <property type="project" value="UniProtKB-SubCell"/>
</dbReference>
<evidence type="ECO:0000256" key="2">
    <source>
        <dbReference type="ARBA" id="ARBA00022692"/>
    </source>
</evidence>
<comment type="subcellular location">
    <subcellularLocation>
        <location evidence="1">Endomembrane system</location>
        <topology evidence="1">Multi-pass membrane protein</topology>
    </subcellularLocation>
</comment>
<evidence type="ECO:0000256" key="5">
    <source>
        <dbReference type="SAM" id="Phobius"/>
    </source>
</evidence>
<feature type="transmembrane region" description="Helical" evidence="5">
    <location>
        <begin position="163"/>
        <end position="182"/>
    </location>
</feature>
<sequence>MKGCSTLLEMTDDTSNAQSFASRLNWLRAGVLGANDGIVSIAALVVGVAAATNNIAAILIAGVSGVVAGAISMAVGEYVSVSSQRDSERAVIEREAHLLATEPEKELLLLQQAYQERGLTEATAKTVAKELTEHDAITAHLQVEMNIDGQTTTNPWHAALSSFIAFVLGAALPLLAVTIVAADYRVGATVVGSLIALAITGGVGAKLGGAKPLPAIVRVTLGGAAALAITWTIGELLGTSLAL</sequence>
<proteinExistence type="predicted"/>
<evidence type="ECO:0000256" key="1">
    <source>
        <dbReference type="ARBA" id="ARBA00004127"/>
    </source>
</evidence>
<dbReference type="KEGG" id="psai:C3B54_111536"/>